<evidence type="ECO:0000256" key="12">
    <source>
        <dbReference type="ARBA" id="ARBA00022989"/>
    </source>
</evidence>
<dbReference type="GO" id="GO:0046342">
    <property type="term" value="P:CDP-diacylglycerol catabolic process"/>
    <property type="evidence" value="ECO:0007669"/>
    <property type="project" value="UniProtKB-UniPathway"/>
</dbReference>
<organism evidence="19 20">
    <name type="scientific">Candidatus Accumulibacter adjunctus</name>
    <dbReference type="NCBI Taxonomy" id="1454001"/>
    <lineage>
        <taxon>Bacteria</taxon>
        <taxon>Pseudomonadati</taxon>
        <taxon>Pseudomonadota</taxon>
        <taxon>Betaproteobacteria</taxon>
        <taxon>Candidatus Accumulibacter</taxon>
    </lineage>
</organism>
<evidence type="ECO:0000256" key="18">
    <source>
        <dbReference type="ARBA" id="ARBA00032892"/>
    </source>
</evidence>
<dbReference type="AlphaFoldDB" id="A0A011NNM9"/>
<accession>A0A011NNM9</accession>
<evidence type="ECO:0000256" key="14">
    <source>
        <dbReference type="ARBA" id="ARBA00023136"/>
    </source>
</evidence>
<evidence type="ECO:0000256" key="1">
    <source>
        <dbReference type="ARBA" id="ARBA00001007"/>
    </source>
</evidence>
<dbReference type="Gene3D" id="3.30.428.30">
    <property type="entry name" value="HIT family - CDH-like"/>
    <property type="match status" value="1"/>
</dbReference>
<gene>
    <name evidence="19" type="ORF">AW08_02759</name>
</gene>
<proteinExistence type="inferred from homology"/>
<keyword evidence="9" id="KW-0444">Lipid biosynthesis</keyword>
<dbReference type="STRING" id="1454001.AW08_02759"/>
<dbReference type="GO" id="GO:0008654">
    <property type="term" value="P:phospholipid biosynthetic process"/>
    <property type="evidence" value="ECO:0007669"/>
    <property type="project" value="UniProtKB-KW"/>
</dbReference>
<dbReference type="InterPro" id="IPR036265">
    <property type="entry name" value="HIT-like_sf"/>
</dbReference>
<keyword evidence="14" id="KW-0472">Membrane</keyword>
<dbReference type="Pfam" id="PF02611">
    <property type="entry name" value="CDH"/>
    <property type="match status" value="1"/>
</dbReference>
<evidence type="ECO:0000256" key="11">
    <source>
        <dbReference type="ARBA" id="ARBA00022801"/>
    </source>
</evidence>
<comment type="caution">
    <text evidence="19">The sequence shown here is derived from an EMBL/GenBank/DDBJ whole genome shotgun (WGS) entry which is preliminary data.</text>
</comment>
<evidence type="ECO:0000256" key="17">
    <source>
        <dbReference type="ARBA" id="ARBA00032888"/>
    </source>
</evidence>
<name>A0A011NNM9_9PROT</name>
<keyword evidence="12" id="KW-1133">Transmembrane helix</keyword>
<protein>
    <recommendedName>
        <fullName evidence="7">CDP-diacylglycerol pyrophosphatase</fullName>
        <ecNumber evidence="6">3.6.1.26</ecNumber>
    </recommendedName>
    <alternativeName>
        <fullName evidence="17">CDP-diacylglycerol phosphatidylhydrolase</fullName>
    </alternativeName>
    <alternativeName>
        <fullName evidence="18">CDP-diglyceride hydrolase</fullName>
    </alternativeName>
</protein>
<keyword evidence="16" id="KW-1208">Phospholipid metabolism</keyword>
<reference evidence="19" key="1">
    <citation type="submission" date="2014-02" db="EMBL/GenBank/DDBJ databases">
        <title>Expanding our view of genomic diversity in Candidatus Accumulibacter clades.</title>
        <authorList>
            <person name="Skennerton C.T."/>
            <person name="Barr J.J."/>
            <person name="Slater F.R."/>
            <person name="Bond P.L."/>
            <person name="Tyson G.W."/>
        </authorList>
    </citation>
    <scope>NUCLEOTIDE SEQUENCE [LARGE SCALE GENOMIC DNA]</scope>
</reference>
<sequence>MSAFRSSRVFFQPEVNGAKSSYQSLSNQARSETLQLMVLAIALSFSIGTSLANAGEPRDRLLPVVTHCIADTGVGTTGATAGLCKSPRQDQCGAKESCCSRTTQVWDENADFVAIRDHEMCRCTASTPSNSFIHGLAIPRSKVTGVEDKARPDGIWEFAWKVAAARIQPESEVALFVNPADDRTDDQLHVHITRVRTNSMNAVSSGRPLATLSNTWMVAREMANEKGFRDDYGVLVTKHPTEGFRVLVDRKSPRRYVWNTCP</sequence>
<evidence type="ECO:0000256" key="9">
    <source>
        <dbReference type="ARBA" id="ARBA00022516"/>
    </source>
</evidence>
<evidence type="ECO:0000256" key="10">
    <source>
        <dbReference type="ARBA" id="ARBA00022692"/>
    </source>
</evidence>
<evidence type="ECO:0000256" key="15">
    <source>
        <dbReference type="ARBA" id="ARBA00023209"/>
    </source>
</evidence>
<dbReference type="SUPFAM" id="SSF54197">
    <property type="entry name" value="HIT-like"/>
    <property type="match status" value="1"/>
</dbReference>
<comment type="pathway">
    <text evidence="3">Phospholipid metabolism; CDP-diacylglycerol degradation; phosphatidate from CDP-diacylglycerol: step 1/1.</text>
</comment>
<dbReference type="GO" id="GO:0008715">
    <property type="term" value="F:CDP-diacylglycerol diphosphatase activity"/>
    <property type="evidence" value="ECO:0007669"/>
    <property type="project" value="UniProtKB-EC"/>
</dbReference>
<evidence type="ECO:0000256" key="5">
    <source>
        <dbReference type="ARBA" id="ARBA00006435"/>
    </source>
</evidence>
<evidence type="ECO:0000256" key="7">
    <source>
        <dbReference type="ARBA" id="ARBA00019608"/>
    </source>
</evidence>
<evidence type="ECO:0000313" key="19">
    <source>
        <dbReference type="EMBL" id="EXI66020.1"/>
    </source>
</evidence>
<keyword evidence="15" id="KW-0594">Phospholipid biosynthesis</keyword>
<dbReference type="InterPro" id="IPR003763">
    <property type="entry name" value="CDP-diacylglyc_Pase"/>
</dbReference>
<dbReference type="EMBL" id="JFAX01000017">
    <property type="protein sequence ID" value="EXI66020.1"/>
    <property type="molecule type" value="Genomic_DNA"/>
</dbReference>
<dbReference type="EC" id="3.6.1.26" evidence="6"/>
<evidence type="ECO:0000256" key="13">
    <source>
        <dbReference type="ARBA" id="ARBA00023098"/>
    </source>
</evidence>
<evidence type="ECO:0000256" key="2">
    <source>
        <dbReference type="ARBA" id="ARBA00004162"/>
    </source>
</evidence>
<comment type="pathway">
    <text evidence="4">Lipid metabolism.</text>
</comment>
<comment type="catalytic activity">
    <reaction evidence="1">
        <text>a CDP-1,2-diacyl-sn-glycerol + H2O = a 1,2-diacyl-sn-glycero-3-phosphate + CMP + 2 H(+)</text>
        <dbReference type="Rhea" id="RHEA:15221"/>
        <dbReference type="ChEBI" id="CHEBI:15377"/>
        <dbReference type="ChEBI" id="CHEBI:15378"/>
        <dbReference type="ChEBI" id="CHEBI:58332"/>
        <dbReference type="ChEBI" id="CHEBI:58608"/>
        <dbReference type="ChEBI" id="CHEBI:60377"/>
        <dbReference type="EC" id="3.6.1.26"/>
    </reaction>
</comment>
<comment type="subcellular location">
    <subcellularLocation>
        <location evidence="2">Cell membrane</location>
        <topology evidence="2">Single-pass membrane protein</topology>
    </subcellularLocation>
</comment>
<keyword evidence="20" id="KW-1185">Reference proteome</keyword>
<evidence type="ECO:0000256" key="8">
    <source>
        <dbReference type="ARBA" id="ARBA00022475"/>
    </source>
</evidence>
<dbReference type="GO" id="GO:0005886">
    <property type="term" value="C:plasma membrane"/>
    <property type="evidence" value="ECO:0007669"/>
    <property type="project" value="UniProtKB-SubCell"/>
</dbReference>
<evidence type="ECO:0000313" key="20">
    <source>
        <dbReference type="Proteomes" id="UP000020218"/>
    </source>
</evidence>
<evidence type="ECO:0000256" key="3">
    <source>
        <dbReference type="ARBA" id="ARBA00004927"/>
    </source>
</evidence>
<comment type="similarity">
    <text evidence="5">Belongs to the Cdh family.</text>
</comment>
<keyword evidence="13" id="KW-0443">Lipid metabolism</keyword>
<keyword evidence="10" id="KW-0812">Transmembrane</keyword>
<dbReference type="UniPathway" id="UPA00609">
    <property type="reaction ID" value="UER00664"/>
</dbReference>
<dbReference type="Proteomes" id="UP000020218">
    <property type="component" value="Unassembled WGS sequence"/>
</dbReference>
<evidence type="ECO:0000256" key="6">
    <source>
        <dbReference type="ARBA" id="ARBA00012375"/>
    </source>
</evidence>
<keyword evidence="8" id="KW-1003">Cell membrane</keyword>
<evidence type="ECO:0000256" key="4">
    <source>
        <dbReference type="ARBA" id="ARBA00005189"/>
    </source>
</evidence>
<keyword evidence="11" id="KW-0378">Hydrolase</keyword>
<evidence type="ECO:0000256" key="16">
    <source>
        <dbReference type="ARBA" id="ARBA00023264"/>
    </source>
</evidence>